<dbReference type="InterPro" id="IPR009000">
    <property type="entry name" value="Transl_B-barrel_sf"/>
</dbReference>
<feature type="region of interest" description="Disordered" evidence="11">
    <location>
        <begin position="210"/>
        <end position="238"/>
    </location>
</feature>
<comment type="PTM">
    <text evidence="8">Methylated by PrmB.</text>
</comment>
<evidence type="ECO:0000256" key="11">
    <source>
        <dbReference type="SAM" id="MobiDB-lite"/>
    </source>
</evidence>
<feature type="modified residue" description="N5-methylglutamine" evidence="8">
    <location>
        <position position="140"/>
    </location>
</feature>
<keyword evidence="2 8" id="KW-0488">Methylation</keyword>
<comment type="similarity">
    <text evidence="1 8 9">Belongs to the universal ribosomal protein uL3 family.</text>
</comment>
<evidence type="ECO:0000256" key="4">
    <source>
        <dbReference type="ARBA" id="ARBA00022884"/>
    </source>
</evidence>
<dbReference type="GO" id="GO:0005840">
    <property type="term" value="C:ribosome"/>
    <property type="evidence" value="ECO:0007669"/>
    <property type="project" value="UniProtKB-KW"/>
</dbReference>
<feature type="compositionally biased region" description="Polar residues" evidence="11">
    <location>
        <begin position="218"/>
        <end position="227"/>
    </location>
</feature>
<proteinExistence type="inferred from homology"/>
<evidence type="ECO:0000256" key="7">
    <source>
        <dbReference type="ARBA" id="ARBA00035243"/>
    </source>
</evidence>
<name>A0ABQ5Z4T3_9SPHN</name>
<evidence type="ECO:0000256" key="8">
    <source>
        <dbReference type="HAMAP-Rule" id="MF_01325"/>
    </source>
</evidence>
<dbReference type="SUPFAM" id="SSF50447">
    <property type="entry name" value="Translation proteins"/>
    <property type="match status" value="1"/>
</dbReference>
<dbReference type="Gene3D" id="3.30.160.810">
    <property type="match status" value="1"/>
</dbReference>
<sequence>MTRLFQADGRHVPVTVLQLEGVQVVGRREEGTDGYTAVQLGAGAAKAKNVNKPQRGAFGKAEVELKAKVVEFRVAEDALLDVGAEIAADHFVEGQLVDISGVTQGKGFAGAMKRWGFGGLRATHGVSVSHRSHGSTGNRQDPGRVFKNKKMAGHMGARNRTQQNLEIVRTDVERGLLFVKGSVPGHKGSWLTVKDSVKIARNENAPYPAGLRTAAAAPQNNDAQVTDNAPAADESTEG</sequence>
<keyword evidence="13" id="KW-1185">Reference proteome</keyword>
<dbReference type="NCBIfam" id="TIGR03625">
    <property type="entry name" value="L3_bact"/>
    <property type="match status" value="1"/>
</dbReference>
<organism evidence="12 13">
    <name type="scientific">Sphingomonas astaxanthinifaciens DSM 22298</name>
    <dbReference type="NCBI Taxonomy" id="1123267"/>
    <lineage>
        <taxon>Bacteria</taxon>
        <taxon>Pseudomonadati</taxon>
        <taxon>Pseudomonadota</taxon>
        <taxon>Alphaproteobacteria</taxon>
        <taxon>Sphingomonadales</taxon>
        <taxon>Sphingomonadaceae</taxon>
        <taxon>Sphingomonas</taxon>
    </lineage>
</organism>
<dbReference type="PANTHER" id="PTHR11229:SF16">
    <property type="entry name" value="LARGE RIBOSOMAL SUBUNIT PROTEIN UL3C"/>
    <property type="match status" value="1"/>
</dbReference>
<dbReference type="InterPro" id="IPR019927">
    <property type="entry name" value="Ribosomal_uL3_bac/org-type"/>
</dbReference>
<dbReference type="Proteomes" id="UP001156703">
    <property type="component" value="Unassembled WGS sequence"/>
</dbReference>
<evidence type="ECO:0000256" key="10">
    <source>
        <dbReference type="RuleBase" id="RU003906"/>
    </source>
</evidence>
<comment type="caution">
    <text evidence="12">The sequence shown here is derived from an EMBL/GenBank/DDBJ whole genome shotgun (WGS) entry which is preliminary data.</text>
</comment>
<comment type="function">
    <text evidence="8 10">One of the primary rRNA binding proteins, it binds directly near the 3'-end of the 23S rRNA, where it nucleates assembly of the 50S subunit.</text>
</comment>
<evidence type="ECO:0000256" key="5">
    <source>
        <dbReference type="ARBA" id="ARBA00022980"/>
    </source>
</evidence>
<dbReference type="PROSITE" id="PS00474">
    <property type="entry name" value="RIBOSOMAL_L3"/>
    <property type="match status" value="1"/>
</dbReference>
<keyword evidence="5 8" id="KW-0689">Ribosomal protein</keyword>
<keyword evidence="4 8" id="KW-0694">RNA-binding</keyword>
<evidence type="ECO:0000313" key="13">
    <source>
        <dbReference type="Proteomes" id="UP001156703"/>
    </source>
</evidence>
<keyword evidence="3 8" id="KW-0699">rRNA-binding</keyword>
<protein>
    <recommendedName>
        <fullName evidence="7 8">Large ribosomal subunit protein uL3</fullName>
    </recommendedName>
</protein>
<dbReference type="InterPro" id="IPR000597">
    <property type="entry name" value="Ribosomal_uL3"/>
</dbReference>
<evidence type="ECO:0000256" key="2">
    <source>
        <dbReference type="ARBA" id="ARBA00022481"/>
    </source>
</evidence>
<accession>A0ABQ5Z4T3</accession>
<keyword evidence="6 8" id="KW-0687">Ribonucleoprotein</keyword>
<dbReference type="InterPro" id="IPR019926">
    <property type="entry name" value="Ribosomal_uL3_CS"/>
</dbReference>
<evidence type="ECO:0000256" key="1">
    <source>
        <dbReference type="ARBA" id="ARBA00006540"/>
    </source>
</evidence>
<evidence type="ECO:0000256" key="3">
    <source>
        <dbReference type="ARBA" id="ARBA00022730"/>
    </source>
</evidence>
<evidence type="ECO:0000313" key="12">
    <source>
        <dbReference type="EMBL" id="GLR47800.1"/>
    </source>
</evidence>
<dbReference type="Gene3D" id="2.40.30.10">
    <property type="entry name" value="Translation factors"/>
    <property type="match status" value="1"/>
</dbReference>
<dbReference type="EMBL" id="BSOO01000013">
    <property type="protein sequence ID" value="GLR47800.1"/>
    <property type="molecule type" value="Genomic_DNA"/>
</dbReference>
<evidence type="ECO:0000256" key="6">
    <source>
        <dbReference type="ARBA" id="ARBA00023274"/>
    </source>
</evidence>
<comment type="subunit">
    <text evidence="8 10">Part of the 50S ribosomal subunit. Forms a cluster with proteins L14 and L19.</text>
</comment>
<dbReference type="HAMAP" id="MF_01325_B">
    <property type="entry name" value="Ribosomal_uL3_B"/>
    <property type="match status" value="1"/>
</dbReference>
<evidence type="ECO:0000256" key="9">
    <source>
        <dbReference type="RuleBase" id="RU003905"/>
    </source>
</evidence>
<reference evidence="13" key="1">
    <citation type="journal article" date="2019" name="Int. J. Syst. Evol. Microbiol.">
        <title>The Global Catalogue of Microorganisms (GCM) 10K type strain sequencing project: providing services to taxonomists for standard genome sequencing and annotation.</title>
        <authorList>
            <consortium name="The Broad Institute Genomics Platform"/>
            <consortium name="The Broad Institute Genome Sequencing Center for Infectious Disease"/>
            <person name="Wu L."/>
            <person name="Ma J."/>
        </authorList>
    </citation>
    <scope>NUCLEOTIDE SEQUENCE [LARGE SCALE GENOMIC DNA]</scope>
    <source>
        <strain evidence="13">NBRC 102146</strain>
    </source>
</reference>
<gene>
    <name evidence="8 12" type="primary">rplC</name>
    <name evidence="12" type="ORF">GCM10007925_15130</name>
</gene>
<dbReference type="Pfam" id="PF00297">
    <property type="entry name" value="Ribosomal_L3"/>
    <property type="match status" value="1"/>
</dbReference>
<dbReference type="PANTHER" id="PTHR11229">
    <property type="entry name" value="50S RIBOSOMAL PROTEIN L3"/>
    <property type="match status" value="1"/>
</dbReference>